<protein>
    <submittedName>
        <fullName evidence="2">ERMES complex subunit mmm1</fullName>
    </submittedName>
</protein>
<evidence type="ECO:0000313" key="4">
    <source>
        <dbReference type="Proteomes" id="UP000324748"/>
    </source>
</evidence>
<gene>
    <name evidence="2" type="primary">MMM1_1</name>
    <name evidence="3" type="synonym">MMM1_3</name>
    <name evidence="2" type="ORF">PGT21_007459</name>
    <name evidence="3" type="ORF">PGTUg99_017869</name>
</gene>
<organism evidence="2 4">
    <name type="scientific">Puccinia graminis f. sp. tritici</name>
    <dbReference type="NCBI Taxonomy" id="56615"/>
    <lineage>
        <taxon>Eukaryota</taxon>
        <taxon>Fungi</taxon>
        <taxon>Dikarya</taxon>
        <taxon>Basidiomycota</taxon>
        <taxon>Pucciniomycotina</taxon>
        <taxon>Pucciniomycetes</taxon>
        <taxon>Pucciniales</taxon>
        <taxon>Pucciniaceae</taxon>
        <taxon>Puccinia</taxon>
    </lineage>
</organism>
<evidence type="ECO:0000313" key="2">
    <source>
        <dbReference type="EMBL" id="KAA1073288.1"/>
    </source>
</evidence>
<dbReference type="AlphaFoldDB" id="A0A5B0MBD3"/>
<evidence type="ECO:0000313" key="5">
    <source>
        <dbReference type="Proteomes" id="UP000325313"/>
    </source>
</evidence>
<feature type="compositionally biased region" description="Polar residues" evidence="1">
    <location>
        <begin position="48"/>
        <end position="59"/>
    </location>
</feature>
<proteinExistence type="predicted"/>
<feature type="region of interest" description="Disordered" evidence="1">
    <location>
        <begin position="1"/>
        <end position="66"/>
    </location>
</feature>
<name>A0A5B0MBD3_PUCGR</name>
<comment type="caution">
    <text evidence="2">The sequence shown here is derived from an EMBL/GenBank/DDBJ whole genome shotgun (WGS) entry which is preliminary data.</text>
</comment>
<dbReference type="EMBL" id="VDEP01000075">
    <property type="protein sequence ID" value="KAA1132880.1"/>
    <property type="molecule type" value="Genomic_DNA"/>
</dbReference>
<evidence type="ECO:0000256" key="1">
    <source>
        <dbReference type="SAM" id="MobiDB-lite"/>
    </source>
</evidence>
<evidence type="ECO:0000313" key="3">
    <source>
        <dbReference type="EMBL" id="KAA1132880.1"/>
    </source>
</evidence>
<sequence>MLDKLPPDSDIGYSSHPKPPGALPVSARSIGSFAQSPLPPTLLEWLNSPANTPPATSNRLAEHRGR</sequence>
<dbReference type="EMBL" id="VSWC01000158">
    <property type="protein sequence ID" value="KAA1073288.1"/>
    <property type="molecule type" value="Genomic_DNA"/>
</dbReference>
<dbReference type="Proteomes" id="UP000325313">
    <property type="component" value="Unassembled WGS sequence"/>
</dbReference>
<keyword evidence="4" id="KW-1185">Reference proteome</keyword>
<dbReference type="Proteomes" id="UP000324748">
    <property type="component" value="Unassembled WGS sequence"/>
</dbReference>
<reference evidence="4 5" key="1">
    <citation type="submission" date="2019-05" db="EMBL/GenBank/DDBJ databases">
        <title>Emergence of the Ug99 lineage of the wheat stem rust pathogen through somatic hybridization.</title>
        <authorList>
            <person name="Li F."/>
            <person name="Upadhyaya N.M."/>
            <person name="Sperschneider J."/>
            <person name="Matny O."/>
            <person name="Nguyen-Phuc H."/>
            <person name="Mago R."/>
            <person name="Raley C."/>
            <person name="Miller M.E."/>
            <person name="Silverstein K.A.T."/>
            <person name="Henningsen E."/>
            <person name="Hirsch C.D."/>
            <person name="Visser B."/>
            <person name="Pretorius Z.A."/>
            <person name="Steffenson B.J."/>
            <person name="Schwessinger B."/>
            <person name="Dodds P.N."/>
            <person name="Figueroa M."/>
        </authorList>
    </citation>
    <scope>NUCLEOTIDE SEQUENCE [LARGE SCALE GENOMIC DNA]</scope>
    <source>
        <strain evidence="2">21-0</strain>
        <strain evidence="3 5">Ug99</strain>
    </source>
</reference>
<accession>A0A5B0MBD3</accession>